<dbReference type="eggNOG" id="KOG1889">
    <property type="taxonomic scope" value="Eukaryota"/>
</dbReference>
<feature type="transmembrane region" description="Helical" evidence="1">
    <location>
        <begin position="596"/>
        <end position="617"/>
    </location>
</feature>
<evidence type="ECO:0000313" key="3">
    <source>
        <dbReference type="EMBL" id="CCX32512.1"/>
    </source>
</evidence>
<dbReference type="STRING" id="1076935.U4LLP6"/>
<protein>
    <submittedName>
        <fullName evidence="3">Similar to Uncharacterized protein C19F5.03 acc. no. O60162</fullName>
    </submittedName>
</protein>
<feature type="domain" description="SAC" evidence="2">
    <location>
        <begin position="117"/>
        <end position="497"/>
    </location>
</feature>
<gene>
    <name evidence="3" type="ORF">PCON_13352</name>
</gene>
<keyword evidence="1" id="KW-1133">Transmembrane helix</keyword>
<dbReference type="AlphaFoldDB" id="U4LLP6"/>
<dbReference type="PANTHER" id="PTHR45662">
    <property type="entry name" value="PHOSPHATIDYLINOSITIDE PHOSPHATASE SAC1"/>
    <property type="match status" value="1"/>
</dbReference>
<evidence type="ECO:0000259" key="2">
    <source>
        <dbReference type="PROSITE" id="PS50275"/>
    </source>
</evidence>
<proteinExistence type="predicted"/>
<dbReference type="OMA" id="ITKAQPV"/>
<reference evidence="3 4" key="1">
    <citation type="journal article" date="2013" name="PLoS Genet.">
        <title>The genome and development-dependent transcriptomes of Pyronema confluens: a window into fungal evolution.</title>
        <authorList>
            <person name="Traeger S."/>
            <person name="Altegoer F."/>
            <person name="Freitag M."/>
            <person name="Gabaldon T."/>
            <person name="Kempken F."/>
            <person name="Kumar A."/>
            <person name="Marcet-Houben M."/>
            <person name="Poggeler S."/>
            <person name="Stajich J.E."/>
            <person name="Nowrousian M."/>
        </authorList>
    </citation>
    <scope>NUCLEOTIDE SEQUENCE [LARGE SCALE GENOMIC DNA]</scope>
    <source>
        <strain evidence="4">CBS 100304</strain>
        <tissue evidence="3">Vegetative mycelium</tissue>
    </source>
</reference>
<dbReference type="Proteomes" id="UP000018144">
    <property type="component" value="Unassembled WGS sequence"/>
</dbReference>
<sequence length="690" mass="78100">MASVYPFRDLNITAAPTHYVFKSPSAPNAAALVVERPSGDVKMVQNPMLGGKRVTSIAGILGMIQLRLDKYIIIITKAKLVGRIRGNTVFRVEATEFLPMQERELHDPDEDTYLALLRAHLRTAPMYFSYSFDLTNTFQRQTSANTALPLWQRADERFFWNRYIQSDLIDIRTTNPQVDPYILPVVFGFLKISTTNLNNTPLTFVLITRKSRHRAGTRYNTRGIDEAGNASNFNETEQAVIVGDSTGGVGGYDQNSINGNEKVQVLSYVQTRGSVPVFWAEVNNIHYTPKLQIRGVETAMPAARAHFDHQISLYGDNYLVNLVNQKGREERVKAAYEKVVKLLVSAPAESKQASEKTSERFREIEPTVKQQRMDRLHYIYFDFHHECRGLKWHRALLLLDKIGDGLEKQKYFHSVESGSQSSVQCTQTSVVRTNCMDCLDRTNVVQSMLAKVALNRQLQDIGVLAPGQSVEAFENFEFMFRNAWADNADVVSRAYSGTGALKTDFTRTGKRTKAGALADLSNSITRYFRNNYADGPRQDAYDLFLGNYLPSNHYMTSRLLFVDRRPILIQSIPYIFAAALFLIVASWILPRNTDGGIIKSLFSLLCLAVAGWSAMFMKQYGMLYVAWPKLNAPAFAVEGYNETLSRARKDKVLGRWLNKPALVGRERGSSFMGERNIRLIHLEEGKKRIE</sequence>
<dbReference type="OrthoDB" id="405996at2759"/>
<evidence type="ECO:0000313" key="4">
    <source>
        <dbReference type="Proteomes" id="UP000018144"/>
    </source>
</evidence>
<keyword evidence="1" id="KW-0812">Transmembrane</keyword>
<dbReference type="GO" id="GO:0005783">
    <property type="term" value="C:endoplasmic reticulum"/>
    <property type="evidence" value="ECO:0007669"/>
    <property type="project" value="TreeGrafter"/>
</dbReference>
<dbReference type="EMBL" id="HF935890">
    <property type="protein sequence ID" value="CCX32512.1"/>
    <property type="molecule type" value="Genomic_DNA"/>
</dbReference>
<organism evidence="3 4">
    <name type="scientific">Pyronema omphalodes (strain CBS 100304)</name>
    <name type="common">Pyronema confluens</name>
    <dbReference type="NCBI Taxonomy" id="1076935"/>
    <lineage>
        <taxon>Eukaryota</taxon>
        <taxon>Fungi</taxon>
        <taxon>Dikarya</taxon>
        <taxon>Ascomycota</taxon>
        <taxon>Pezizomycotina</taxon>
        <taxon>Pezizomycetes</taxon>
        <taxon>Pezizales</taxon>
        <taxon>Pyronemataceae</taxon>
        <taxon>Pyronema</taxon>
    </lineage>
</organism>
<dbReference type="Pfam" id="PF02383">
    <property type="entry name" value="Syja_N"/>
    <property type="match status" value="1"/>
</dbReference>
<dbReference type="GO" id="GO:0046856">
    <property type="term" value="P:phosphatidylinositol dephosphorylation"/>
    <property type="evidence" value="ECO:0007669"/>
    <property type="project" value="TreeGrafter"/>
</dbReference>
<evidence type="ECO:0000256" key="1">
    <source>
        <dbReference type="SAM" id="Phobius"/>
    </source>
</evidence>
<dbReference type="PROSITE" id="PS50275">
    <property type="entry name" value="SAC"/>
    <property type="match status" value="1"/>
</dbReference>
<keyword evidence="4" id="KW-1185">Reference proteome</keyword>
<dbReference type="GO" id="GO:0043812">
    <property type="term" value="F:phosphatidylinositol-4-phosphate phosphatase activity"/>
    <property type="evidence" value="ECO:0007669"/>
    <property type="project" value="TreeGrafter"/>
</dbReference>
<feature type="transmembrane region" description="Helical" evidence="1">
    <location>
        <begin position="567"/>
        <end position="590"/>
    </location>
</feature>
<dbReference type="InterPro" id="IPR002013">
    <property type="entry name" value="SAC_dom"/>
</dbReference>
<accession>U4LLP6</accession>
<keyword evidence="1" id="KW-0472">Membrane</keyword>
<dbReference type="PANTHER" id="PTHR45662:SF2">
    <property type="entry name" value="PHOSPHATIDYLINOSITOL-3-PHOSPHATASE SAC1"/>
    <property type="match status" value="1"/>
</dbReference>
<name>U4LLP6_PYROM</name>